<sequence length="93" mass="10654">MSYTNKKNRTNRIAGANGKPPSPRIAQHQINFIKTLLYLHYDIKTPQQARNALRNGKLGQDLERLRNQHGDILANLNMAIPSDVTLENWYNQA</sequence>
<evidence type="ECO:0000313" key="2">
    <source>
        <dbReference type="EMBL" id="QQF82816.1"/>
    </source>
</evidence>
<evidence type="ECO:0000256" key="1">
    <source>
        <dbReference type="SAM" id="MobiDB-lite"/>
    </source>
</evidence>
<dbReference type="AlphaFoldDB" id="A0A9Q6Z288"/>
<name>A0A9Q6Z288_HISSO</name>
<protein>
    <submittedName>
        <fullName evidence="2">Uncharacterized protein</fullName>
    </submittedName>
</protein>
<feature type="region of interest" description="Disordered" evidence="1">
    <location>
        <begin position="1"/>
        <end position="24"/>
    </location>
</feature>
<evidence type="ECO:0000313" key="3">
    <source>
        <dbReference type="Proteomes" id="UP000595373"/>
    </source>
</evidence>
<dbReference type="Proteomes" id="UP000595373">
    <property type="component" value="Chromosome"/>
</dbReference>
<keyword evidence="3" id="KW-1185">Reference proteome</keyword>
<gene>
    <name evidence="2" type="ORF">JFL49_02560</name>
</gene>
<feature type="compositionally biased region" description="Basic residues" evidence="1">
    <location>
        <begin position="1"/>
        <end position="10"/>
    </location>
</feature>
<dbReference type="EMBL" id="CP066558">
    <property type="protein sequence ID" value="QQF82816.1"/>
    <property type="molecule type" value="Genomic_DNA"/>
</dbReference>
<accession>A0A9Q6Z288</accession>
<organism evidence="2 3">
    <name type="scientific">Histophilus somni</name>
    <name type="common">Haemophilus somnus</name>
    <dbReference type="NCBI Taxonomy" id="731"/>
    <lineage>
        <taxon>Bacteria</taxon>
        <taxon>Pseudomonadati</taxon>
        <taxon>Pseudomonadota</taxon>
        <taxon>Gammaproteobacteria</taxon>
        <taxon>Pasteurellales</taxon>
        <taxon>Pasteurellaceae</taxon>
        <taxon>Histophilus</taxon>
    </lineage>
</organism>
<proteinExistence type="predicted"/>
<dbReference type="RefSeq" id="WP_135026463.1">
    <property type="nucleotide sequence ID" value="NZ_CP018802.1"/>
</dbReference>
<reference evidence="2 3" key="1">
    <citation type="submission" date="2020-12" db="EMBL/GenBank/DDBJ databases">
        <title>ASc-MMNZ-VFA-070.</title>
        <authorList>
            <person name="Schryvers A."/>
            <person name="Mostafa Nazari M."/>
            <person name="Farshchi Andisi V."/>
            <person name="Timsit E."/>
            <person name="Walter Morck D."/>
        </authorList>
    </citation>
    <scope>NUCLEOTIDE SEQUENCE [LARGE SCALE GENOMIC DNA]</scope>
    <source>
        <strain evidence="2 3">ASc-MMNZ-VFA-070</strain>
    </source>
</reference>